<dbReference type="EMBL" id="JAUJYN010000008">
    <property type="protein sequence ID" value="KAK1264548.1"/>
    <property type="molecule type" value="Genomic_DNA"/>
</dbReference>
<sequence length="249" mass="28374">MPKEKSQKRPMAPSIAPYPSEPPESQQDIQRWDDARCPVCMDHPHNAVLLLCSSHSRGCHPFICNTNHRLSNCLHRSRKKTNTSLGLLRCPFCRGRIRGWKLFEPARRFMDAKARTCSLETCDFTGSYSDLRRHARSVHPQSRPSDVDPDRNRDWRRIESEQVLGDVLSVVEADVTEELLLEMNEDEWNDALAVLGELFGLRVAAAAVELVIHLDAEVNALIGEDLQKLLSPPYLSVSRSVLNQIIRHY</sequence>
<dbReference type="Pfam" id="PF07800">
    <property type="entry name" value="DUF1644"/>
    <property type="match status" value="2"/>
</dbReference>
<dbReference type="InterPro" id="IPR012866">
    <property type="entry name" value="DUF1644"/>
</dbReference>
<proteinExistence type="predicted"/>
<protein>
    <submittedName>
        <fullName evidence="2">Uncharacterized protein</fullName>
    </submittedName>
</protein>
<evidence type="ECO:0000256" key="1">
    <source>
        <dbReference type="SAM" id="MobiDB-lite"/>
    </source>
</evidence>
<reference evidence="2" key="2">
    <citation type="submission" date="2023-06" db="EMBL/GenBank/DDBJ databases">
        <authorList>
            <person name="Ma L."/>
            <person name="Liu K.-W."/>
            <person name="Li Z."/>
            <person name="Hsiao Y.-Y."/>
            <person name="Qi Y."/>
            <person name="Fu T."/>
            <person name="Tang G."/>
            <person name="Zhang D."/>
            <person name="Sun W.-H."/>
            <person name="Liu D.-K."/>
            <person name="Li Y."/>
            <person name="Chen G.-Z."/>
            <person name="Liu X.-D."/>
            <person name="Liao X.-Y."/>
            <person name="Jiang Y.-T."/>
            <person name="Yu X."/>
            <person name="Hao Y."/>
            <person name="Huang J."/>
            <person name="Zhao X.-W."/>
            <person name="Ke S."/>
            <person name="Chen Y.-Y."/>
            <person name="Wu W.-L."/>
            <person name="Hsu J.-L."/>
            <person name="Lin Y.-F."/>
            <person name="Huang M.-D."/>
            <person name="Li C.-Y."/>
            <person name="Huang L."/>
            <person name="Wang Z.-W."/>
            <person name="Zhao X."/>
            <person name="Zhong W.-Y."/>
            <person name="Peng D.-H."/>
            <person name="Ahmad S."/>
            <person name="Lan S."/>
            <person name="Zhang J.-S."/>
            <person name="Tsai W.-C."/>
            <person name="Van De Peer Y."/>
            <person name="Liu Z.-J."/>
        </authorList>
    </citation>
    <scope>NUCLEOTIDE SEQUENCE</scope>
    <source>
        <strain evidence="2">SCP</strain>
        <tissue evidence="2">Leaves</tissue>
    </source>
</reference>
<dbReference type="InterPro" id="IPR013083">
    <property type="entry name" value="Znf_RING/FYVE/PHD"/>
</dbReference>
<gene>
    <name evidence="2" type="ORF">QJS04_geneDACA016180</name>
</gene>
<evidence type="ECO:0000313" key="3">
    <source>
        <dbReference type="Proteomes" id="UP001179952"/>
    </source>
</evidence>
<dbReference type="Gene3D" id="3.30.40.10">
    <property type="entry name" value="Zinc/RING finger domain, C3HC4 (zinc finger)"/>
    <property type="match status" value="1"/>
</dbReference>
<dbReference type="PANTHER" id="PTHR31197">
    <property type="entry name" value="OS01G0612600 PROTEIN"/>
    <property type="match status" value="1"/>
</dbReference>
<organism evidence="2 3">
    <name type="scientific">Acorus gramineus</name>
    <name type="common">Dwarf sweet flag</name>
    <dbReference type="NCBI Taxonomy" id="55184"/>
    <lineage>
        <taxon>Eukaryota</taxon>
        <taxon>Viridiplantae</taxon>
        <taxon>Streptophyta</taxon>
        <taxon>Embryophyta</taxon>
        <taxon>Tracheophyta</taxon>
        <taxon>Spermatophyta</taxon>
        <taxon>Magnoliopsida</taxon>
        <taxon>Liliopsida</taxon>
        <taxon>Acoraceae</taxon>
        <taxon>Acorus</taxon>
    </lineage>
</organism>
<reference evidence="2" key="1">
    <citation type="journal article" date="2023" name="Nat. Commun.">
        <title>Diploid and tetraploid genomes of Acorus and the evolution of monocots.</title>
        <authorList>
            <person name="Ma L."/>
            <person name="Liu K.W."/>
            <person name="Li Z."/>
            <person name="Hsiao Y.Y."/>
            <person name="Qi Y."/>
            <person name="Fu T."/>
            <person name="Tang G.D."/>
            <person name="Zhang D."/>
            <person name="Sun W.H."/>
            <person name="Liu D.K."/>
            <person name="Li Y."/>
            <person name="Chen G.Z."/>
            <person name="Liu X.D."/>
            <person name="Liao X.Y."/>
            <person name="Jiang Y.T."/>
            <person name="Yu X."/>
            <person name="Hao Y."/>
            <person name="Huang J."/>
            <person name="Zhao X.W."/>
            <person name="Ke S."/>
            <person name="Chen Y.Y."/>
            <person name="Wu W.L."/>
            <person name="Hsu J.L."/>
            <person name="Lin Y.F."/>
            <person name="Huang M.D."/>
            <person name="Li C.Y."/>
            <person name="Huang L."/>
            <person name="Wang Z.W."/>
            <person name="Zhao X."/>
            <person name="Zhong W.Y."/>
            <person name="Peng D.H."/>
            <person name="Ahmad S."/>
            <person name="Lan S."/>
            <person name="Zhang J.S."/>
            <person name="Tsai W.C."/>
            <person name="Van de Peer Y."/>
            <person name="Liu Z.J."/>
        </authorList>
    </citation>
    <scope>NUCLEOTIDE SEQUENCE</scope>
    <source>
        <strain evidence="2">SCP</strain>
    </source>
</reference>
<dbReference type="Proteomes" id="UP001179952">
    <property type="component" value="Unassembled WGS sequence"/>
</dbReference>
<dbReference type="AlphaFoldDB" id="A0AAV9AJZ6"/>
<name>A0AAV9AJZ6_ACOGR</name>
<dbReference type="PANTHER" id="PTHR31197:SF5">
    <property type="entry name" value="OS01G0612600 PROTEIN"/>
    <property type="match status" value="1"/>
</dbReference>
<keyword evidence="3" id="KW-1185">Reference proteome</keyword>
<evidence type="ECO:0000313" key="2">
    <source>
        <dbReference type="EMBL" id="KAK1264548.1"/>
    </source>
</evidence>
<comment type="caution">
    <text evidence="2">The sequence shown here is derived from an EMBL/GenBank/DDBJ whole genome shotgun (WGS) entry which is preliminary data.</text>
</comment>
<accession>A0AAV9AJZ6</accession>
<feature type="region of interest" description="Disordered" evidence="1">
    <location>
        <begin position="1"/>
        <end position="27"/>
    </location>
</feature>